<reference evidence="1" key="1">
    <citation type="submission" date="2021-03" db="EMBL/GenBank/DDBJ databases">
        <title>Antimicrobial resistance genes in bacteria isolated from Japanese honey, and their potential for conferring macrolide and lincosamide resistance in the American foulbrood pathogen Paenibacillus larvae.</title>
        <authorList>
            <person name="Okamoto M."/>
            <person name="Kumagai M."/>
            <person name="Kanamori H."/>
            <person name="Takamatsu D."/>
        </authorList>
    </citation>
    <scope>NUCLEOTIDE SEQUENCE</scope>
    <source>
        <strain evidence="1">J40TS1</strain>
    </source>
</reference>
<dbReference type="AlphaFoldDB" id="A0A920D088"/>
<gene>
    <name evidence="1" type="ORF">J40TS1_33810</name>
</gene>
<sequence>MQNYIGKDVQLIYIDNKRNISIRNVKVLAAGDTHFKAYCYQAKSVRTFNKSGVVDMEVLRKWQAS</sequence>
<evidence type="ECO:0008006" key="3">
    <source>
        <dbReference type="Google" id="ProtNLM"/>
    </source>
</evidence>
<proteinExistence type="predicted"/>
<keyword evidence="2" id="KW-1185">Reference proteome</keyword>
<protein>
    <recommendedName>
        <fullName evidence="3">WYL domain-containing protein</fullName>
    </recommendedName>
</protein>
<evidence type="ECO:0000313" key="2">
    <source>
        <dbReference type="Proteomes" id="UP000683139"/>
    </source>
</evidence>
<evidence type="ECO:0000313" key="1">
    <source>
        <dbReference type="EMBL" id="GIP17739.1"/>
    </source>
</evidence>
<organism evidence="1 2">
    <name type="scientific">Paenibacillus montaniterrae</name>
    <dbReference type="NCBI Taxonomy" id="429341"/>
    <lineage>
        <taxon>Bacteria</taxon>
        <taxon>Bacillati</taxon>
        <taxon>Bacillota</taxon>
        <taxon>Bacilli</taxon>
        <taxon>Bacillales</taxon>
        <taxon>Paenibacillaceae</taxon>
        <taxon>Paenibacillus</taxon>
    </lineage>
</organism>
<name>A0A920D088_9BACL</name>
<accession>A0A920D088</accession>
<dbReference type="EMBL" id="BOSE01000006">
    <property type="protein sequence ID" value="GIP17739.1"/>
    <property type="molecule type" value="Genomic_DNA"/>
</dbReference>
<dbReference type="RefSeq" id="WP_213517373.1">
    <property type="nucleotide sequence ID" value="NZ_BOSE01000006.1"/>
</dbReference>
<dbReference type="Proteomes" id="UP000683139">
    <property type="component" value="Unassembled WGS sequence"/>
</dbReference>
<comment type="caution">
    <text evidence="1">The sequence shown here is derived from an EMBL/GenBank/DDBJ whole genome shotgun (WGS) entry which is preliminary data.</text>
</comment>